<feature type="domain" description="Nephrocystin 3-like N-terminal" evidence="2">
    <location>
        <begin position="95"/>
        <end position="238"/>
    </location>
</feature>
<proteinExistence type="predicted"/>
<name>A0A517RIC5_9PLAN</name>
<dbReference type="RefSeq" id="WP_145218442.1">
    <property type="nucleotide sequence ID" value="NZ_CP036269.1"/>
</dbReference>
<gene>
    <name evidence="3" type="ORF">Pan241w_37260</name>
</gene>
<dbReference type="KEGG" id="gaz:Pan241w_37260"/>
<dbReference type="InterPro" id="IPR027417">
    <property type="entry name" value="P-loop_NTPase"/>
</dbReference>
<keyword evidence="4" id="KW-1185">Reference proteome</keyword>
<evidence type="ECO:0000313" key="4">
    <source>
        <dbReference type="Proteomes" id="UP000317171"/>
    </source>
</evidence>
<sequence>MREAAHPHLSKLVNQFSRELVFSDAIRSCLETDILPSRTKFPRRFTESDIESNRYHTKRLAIDDHLNSFPESEEKYEQLLQHLFWRGMDADEEKHVPELYITGPVGCGKSTFIDYYIRHYCPEKGDHAEEFDKKLVVYFDARSFQYHAHANQRFFDAMKKAVDEHCKSHDIEIAIKRPTRDSIDRLQESLQRLSELCETSENFKYLVLVLDNLDNCPVAVQRLVIQYINDIKKYTTIKLFRVIIPLWPTTYDTFSQTTEVLTTGKPRIHLGPPLEKEFIGKRLAVIKDRIVEETSTYVEAHGAPKLTDCDDFLSFVDFVFDSLQSEKIGQLIRDLANGDLRRELWIWEGVLRSAAAEDIFSSRKKTSKRLYDYEWMEALIAGDLRTRNEHDERIANLFTLHHDNASPRDFLAGIHNLHLLSRLPKRRSWYVDMIRLGYREEYLSDLETSLRKYNLIHPVPELFCGEDFDVHKRTVDAYLRILSHPAYIDNMAMITPVDLETKKQIKQTAGHISRDFQMRVHSSTSFIEFTRDQEQSFMNGFKARFGDDKHSLVRELQWLDSVKLPSVSYAMADSYINRLNGLVESGFIDEERWLLHCIERLTAVKNSFPREYLL</sequence>
<accession>A0A517RIC5</accession>
<dbReference type="EMBL" id="CP036269">
    <property type="protein sequence ID" value="QDT43624.1"/>
    <property type="molecule type" value="Genomic_DNA"/>
</dbReference>
<dbReference type="Gene3D" id="3.40.50.300">
    <property type="entry name" value="P-loop containing nucleotide triphosphate hydrolases"/>
    <property type="match status" value="1"/>
</dbReference>
<evidence type="ECO:0000256" key="1">
    <source>
        <dbReference type="ARBA" id="ARBA00022737"/>
    </source>
</evidence>
<dbReference type="OrthoDB" id="9804077at2"/>
<evidence type="ECO:0000313" key="3">
    <source>
        <dbReference type="EMBL" id="QDT43624.1"/>
    </source>
</evidence>
<dbReference type="AlphaFoldDB" id="A0A517RIC5"/>
<organism evidence="3 4">
    <name type="scientific">Gimesia alba</name>
    <dbReference type="NCBI Taxonomy" id="2527973"/>
    <lineage>
        <taxon>Bacteria</taxon>
        <taxon>Pseudomonadati</taxon>
        <taxon>Planctomycetota</taxon>
        <taxon>Planctomycetia</taxon>
        <taxon>Planctomycetales</taxon>
        <taxon>Planctomycetaceae</taxon>
        <taxon>Gimesia</taxon>
    </lineage>
</organism>
<protein>
    <recommendedName>
        <fullName evidence="2">Nephrocystin 3-like N-terminal domain-containing protein</fullName>
    </recommendedName>
</protein>
<evidence type="ECO:0000259" key="2">
    <source>
        <dbReference type="Pfam" id="PF24883"/>
    </source>
</evidence>
<dbReference type="Pfam" id="PF24883">
    <property type="entry name" value="NPHP3_N"/>
    <property type="match status" value="1"/>
</dbReference>
<dbReference type="Proteomes" id="UP000317171">
    <property type="component" value="Chromosome"/>
</dbReference>
<keyword evidence="1" id="KW-0677">Repeat</keyword>
<dbReference type="SUPFAM" id="SSF52540">
    <property type="entry name" value="P-loop containing nucleoside triphosphate hydrolases"/>
    <property type="match status" value="1"/>
</dbReference>
<dbReference type="InterPro" id="IPR056884">
    <property type="entry name" value="NPHP3-like_N"/>
</dbReference>
<reference evidence="3 4" key="1">
    <citation type="submission" date="2019-02" db="EMBL/GenBank/DDBJ databases">
        <title>Deep-cultivation of Planctomycetes and their phenomic and genomic characterization uncovers novel biology.</title>
        <authorList>
            <person name="Wiegand S."/>
            <person name="Jogler M."/>
            <person name="Boedeker C."/>
            <person name="Pinto D."/>
            <person name="Vollmers J."/>
            <person name="Rivas-Marin E."/>
            <person name="Kohn T."/>
            <person name="Peeters S.H."/>
            <person name="Heuer A."/>
            <person name="Rast P."/>
            <person name="Oberbeckmann S."/>
            <person name="Bunk B."/>
            <person name="Jeske O."/>
            <person name="Meyerdierks A."/>
            <person name="Storesund J.E."/>
            <person name="Kallscheuer N."/>
            <person name="Luecker S."/>
            <person name="Lage O.M."/>
            <person name="Pohl T."/>
            <person name="Merkel B.J."/>
            <person name="Hornburger P."/>
            <person name="Mueller R.-W."/>
            <person name="Bruemmer F."/>
            <person name="Labrenz M."/>
            <person name="Spormann A.M."/>
            <person name="Op den Camp H."/>
            <person name="Overmann J."/>
            <person name="Amann R."/>
            <person name="Jetten M.S.M."/>
            <person name="Mascher T."/>
            <person name="Medema M.H."/>
            <person name="Devos D.P."/>
            <person name="Kaster A.-K."/>
            <person name="Ovreas L."/>
            <person name="Rohde M."/>
            <person name="Galperin M.Y."/>
            <person name="Jogler C."/>
        </authorList>
    </citation>
    <scope>NUCLEOTIDE SEQUENCE [LARGE SCALE GENOMIC DNA]</scope>
    <source>
        <strain evidence="3 4">Pan241w</strain>
    </source>
</reference>